<dbReference type="Proteomes" id="UP000236884">
    <property type="component" value="Chromosome"/>
</dbReference>
<keyword evidence="3" id="KW-1185">Reference proteome</keyword>
<evidence type="ECO:0000313" key="3">
    <source>
        <dbReference type="Proteomes" id="UP000236884"/>
    </source>
</evidence>
<dbReference type="OrthoDB" id="8158255at2"/>
<dbReference type="AlphaFoldDB" id="A0A0S3PQW8"/>
<evidence type="ECO:0000313" key="2">
    <source>
        <dbReference type="EMBL" id="BAT58354.1"/>
    </source>
</evidence>
<accession>A0A0S3PQW8</accession>
<evidence type="ECO:0000256" key="1">
    <source>
        <dbReference type="SAM" id="Phobius"/>
    </source>
</evidence>
<keyword evidence="1" id="KW-1133">Transmembrane helix</keyword>
<feature type="transmembrane region" description="Helical" evidence="1">
    <location>
        <begin position="135"/>
        <end position="155"/>
    </location>
</feature>
<name>A0A0S3PQW8_9BRAD</name>
<protein>
    <submittedName>
        <fullName evidence="2">Uncharacterized protein</fullName>
    </submittedName>
</protein>
<keyword evidence="1" id="KW-0472">Membrane</keyword>
<dbReference type="RefSeq" id="WP_096352133.1">
    <property type="nucleotide sequence ID" value="NZ_AP014946.1"/>
</dbReference>
<organism evidence="2 3">
    <name type="scientific">Variibacter gotjawalensis</name>
    <dbReference type="NCBI Taxonomy" id="1333996"/>
    <lineage>
        <taxon>Bacteria</taxon>
        <taxon>Pseudomonadati</taxon>
        <taxon>Pseudomonadota</taxon>
        <taxon>Alphaproteobacteria</taxon>
        <taxon>Hyphomicrobiales</taxon>
        <taxon>Nitrobacteraceae</taxon>
        <taxon>Variibacter</taxon>
    </lineage>
</organism>
<dbReference type="EMBL" id="AP014946">
    <property type="protein sequence ID" value="BAT58354.1"/>
    <property type="molecule type" value="Genomic_DNA"/>
</dbReference>
<dbReference type="KEGG" id="vgo:GJW-30_1_00878"/>
<reference evidence="2 3" key="1">
    <citation type="submission" date="2015-08" db="EMBL/GenBank/DDBJ databases">
        <title>Investigation of the bacterial diversity of lava forest soil.</title>
        <authorList>
            <person name="Lee J.S."/>
        </authorList>
    </citation>
    <scope>NUCLEOTIDE SEQUENCE [LARGE SCALE GENOMIC DNA]</scope>
    <source>
        <strain evidence="2 3">GJW-30</strain>
    </source>
</reference>
<proteinExistence type="predicted"/>
<gene>
    <name evidence="2" type="ORF">GJW-30_1_00878</name>
</gene>
<sequence length="202" mass="22322">MSEPAKDEFFDLFVVPKTGGIVWSYANRGITVKADRVAFEIDGVAHEGRFADIREIRMSVTTVLAKGSSGTGGVCQMTFADGFVVSAVSNDGRGFPDPERIAPYVHFVSELHHRLSAADKNRIRFFAGLTEGRHMVLMVAAGFFALMSLIPLFVFFYVGEWKILLTLIACVACAWPIWKSAEANRPRSYNPDSLPEDLIPES</sequence>
<keyword evidence="1" id="KW-0812">Transmembrane</keyword>